<feature type="transmembrane region" description="Helical" evidence="1">
    <location>
        <begin position="12"/>
        <end position="30"/>
    </location>
</feature>
<feature type="transmembrane region" description="Helical" evidence="1">
    <location>
        <begin position="915"/>
        <end position="940"/>
    </location>
</feature>
<dbReference type="RefSeq" id="WP_382167223.1">
    <property type="nucleotide sequence ID" value="NZ_JBHTBR010000005.1"/>
</dbReference>
<dbReference type="SUPFAM" id="SSF82714">
    <property type="entry name" value="Multidrug efflux transporter AcrB TolC docking domain, DN and DC subdomains"/>
    <property type="match status" value="2"/>
</dbReference>
<dbReference type="PANTHER" id="PTHR32063">
    <property type="match status" value="1"/>
</dbReference>
<dbReference type="Gene3D" id="3.30.70.1320">
    <property type="entry name" value="Multidrug efflux transporter AcrB pore domain like"/>
    <property type="match status" value="1"/>
</dbReference>
<feature type="transmembrane region" description="Helical" evidence="1">
    <location>
        <begin position="460"/>
        <end position="483"/>
    </location>
</feature>
<organism evidence="2 3">
    <name type="scientific">Hirschia litorea</name>
    <dbReference type="NCBI Taxonomy" id="1199156"/>
    <lineage>
        <taxon>Bacteria</taxon>
        <taxon>Pseudomonadati</taxon>
        <taxon>Pseudomonadota</taxon>
        <taxon>Alphaproteobacteria</taxon>
        <taxon>Hyphomonadales</taxon>
        <taxon>Hyphomonadaceae</taxon>
        <taxon>Hirschia</taxon>
    </lineage>
</organism>
<dbReference type="Gene3D" id="1.20.1640.10">
    <property type="entry name" value="Multidrug efflux transporter AcrB transmembrane domain"/>
    <property type="match status" value="2"/>
</dbReference>
<protein>
    <submittedName>
        <fullName evidence="2">Efflux RND transporter permease subunit</fullName>
    </submittedName>
</protein>
<feature type="transmembrane region" description="Helical" evidence="1">
    <location>
        <begin position="382"/>
        <end position="406"/>
    </location>
</feature>
<comment type="caution">
    <text evidence="2">The sequence shown here is derived from an EMBL/GenBank/DDBJ whole genome shotgun (WGS) entry which is preliminary data.</text>
</comment>
<dbReference type="SUPFAM" id="SSF82866">
    <property type="entry name" value="Multidrug efflux transporter AcrB transmembrane domain"/>
    <property type="match status" value="2"/>
</dbReference>
<evidence type="ECO:0000313" key="2">
    <source>
        <dbReference type="EMBL" id="MFC7291980.1"/>
    </source>
</evidence>
<dbReference type="SUPFAM" id="SSF82693">
    <property type="entry name" value="Multidrug efflux transporter AcrB pore domain, PN1, PN2, PC1 and PC2 subdomains"/>
    <property type="match status" value="2"/>
</dbReference>
<feature type="transmembrane region" description="Helical" evidence="1">
    <location>
        <begin position="529"/>
        <end position="550"/>
    </location>
</feature>
<keyword evidence="1" id="KW-0472">Membrane</keyword>
<dbReference type="Pfam" id="PF00873">
    <property type="entry name" value="ACR_tran"/>
    <property type="match status" value="1"/>
</dbReference>
<dbReference type="Gene3D" id="3.30.70.1440">
    <property type="entry name" value="Multidrug efflux transporter AcrB pore domain"/>
    <property type="match status" value="1"/>
</dbReference>
<gene>
    <name evidence="2" type="ORF">ACFQS8_10165</name>
</gene>
<feature type="transmembrane region" description="Helical" evidence="1">
    <location>
        <begin position="327"/>
        <end position="349"/>
    </location>
</feature>
<evidence type="ECO:0000313" key="3">
    <source>
        <dbReference type="Proteomes" id="UP001596492"/>
    </source>
</evidence>
<dbReference type="InterPro" id="IPR001036">
    <property type="entry name" value="Acrflvin-R"/>
</dbReference>
<dbReference type="PANTHER" id="PTHR32063:SF33">
    <property type="entry name" value="RND SUPERFAMILY EFFLUX PUMP PERMEASE COMPONENT"/>
    <property type="match status" value="1"/>
</dbReference>
<dbReference type="EMBL" id="JBHTBR010000005">
    <property type="protein sequence ID" value="MFC7291980.1"/>
    <property type="molecule type" value="Genomic_DNA"/>
</dbReference>
<dbReference type="PRINTS" id="PR00702">
    <property type="entry name" value="ACRIFLAVINRP"/>
</dbReference>
<keyword evidence="1" id="KW-1133">Transmembrane helix</keyword>
<feature type="transmembrane region" description="Helical" evidence="1">
    <location>
        <begin position="859"/>
        <end position="882"/>
    </location>
</feature>
<dbReference type="InterPro" id="IPR027463">
    <property type="entry name" value="AcrB_DN_DC_subdom"/>
</dbReference>
<feature type="transmembrane region" description="Helical" evidence="1">
    <location>
        <begin position="961"/>
        <end position="980"/>
    </location>
</feature>
<dbReference type="Gene3D" id="3.30.70.1430">
    <property type="entry name" value="Multidrug efflux transporter AcrB pore domain"/>
    <property type="match status" value="2"/>
</dbReference>
<feature type="transmembrane region" description="Helical" evidence="1">
    <location>
        <begin position="992"/>
        <end position="1017"/>
    </location>
</feature>
<keyword evidence="1" id="KW-0812">Transmembrane</keyword>
<dbReference type="Proteomes" id="UP001596492">
    <property type="component" value="Unassembled WGS sequence"/>
</dbReference>
<keyword evidence="3" id="KW-1185">Reference proteome</keyword>
<accession>A0ABW2IM94</accession>
<sequence length="1070" mass="117626">MGGLISFWARNSVAANLLMVCCIFGGIFGFSRLEQEVFPGGEFNGVSVSIAWQGASPQDAEEQIVLRLEEAVADVDGIDTITSIAYEGGGTVNIRALNSVDTQKFLDEVKLRVDSINNLPPSAYRPQVQQWKQNNEYFGMVVAGDVNPRELKRITDTVRDEIARIPGGELAVVQGTLPEEVTIEVSESAMRQYGLTFDDIASAIRSSSLNGSGGQVRTDTGSVTIQTRNLADTAEQFNNLIIKQSENGGVIRVGNVARVIDGFVDEDLSTSFEGKSAAFIMMRATENMNLPQYSKALKSYMEEKNETLPESVHLHLLWSDYDFMSKLISIITNSAVTGTLLVLIVLLLFLRPIVAFWVAAGILTAFAGGFFLLPIMGVSLNILSLFACLLVIGVVVDDAIVIGESIHTEVESGRHEGVEAAVVGAKAVAKPVLFGVITTMIAFAPWALLSGPERQFTQNFTLTVVAALTFSLVEAFFILPAHLAHLKKQKPKGWTKQFTNFQRKIADSLLWVARTIYMPILKFAIQMRYATAAAFIALFMFALALVQHGYVPFKFEPETEGDFIFVQIDMPDGTPFSRVKQVENQLKLGVQALRDSENEKWSSLDFDIVRDASIVSSEGQVMSWIGLAAPEIRPREVSTKQLAEDLRAFTGEIPDAQETQFAFSFNDSDPRLRFALNHPDLEVLRQAADELRAHLGTYAEAYNVGDNFSAAAQEIRLTMKPGAESLGLTLREVSRQVRQAYYGEEVQRLPREGDDVRVMVKLPEEARRSLDSLNQFRIRTADGREIPLMEVANVEFAPGINRILRRERQRSVSVFAEVASESQREIIQSVNKNFIPKLQEEFPGLTSGALGSAEREAEFFGEIIGLQLAAFFVMYCLLAIAFKSYGQPLLIMSAIPFGFAGAVFGHALLGVPMAMFSIFGIAAAAGVVINDNLVLIDYLNKRREHGVGALQAIVEAGVSRFRPILLTSVTTFIGILPMIMDRSMQAQFLKPMVVSLGCAVIFALFLSLLLVPSLYAIGVEISRIFARIFKGKKFQSIGHSFDEDTLDITGEAEAEAEAADHARSLPHPAQ</sequence>
<evidence type="ECO:0000256" key="1">
    <source>
        <dbReference type="SAM" id="Phobius"/>
    </source>
</evidence>
<feature type="transmembrane region" description="Helical" evidence="1">
    <location>
        <begin position="427"/>
        <end position="448"/>
    </location>
</feature>
<feature type="transmembrane region" description="Helical" evidence="1">
    <location>
        <begin position="356"/>
        <end position="376"/>
    </location>
</feature>
<dbReference type="Gene3D" id="3.30.2090.10">
    <property type="entry name" value="Multidrug efflux transporter AcrB TolC docking domain, DN and DC subdomains"/>
    <property type="match status" value="2"/>
</dbReference>
<proteinExistence type="predicted"/>
<reference evidence="3" key="1">
    <citation type="journal article" date="2019" name="Int. J. Syst. Evol. Microbiol.">
        <title>The Global Catalogue of Microorganisms (GCM) 10K type strain sequencing project: providing services to taxonomists for standard genome sequencing and annotation.</title>
        <authorList>
            <consortium name="The Broad Institute Genomics Platform"/>
            <consortium name="The Broad Institute Genome Sequencing Center for Infectious Disease"/>
            <person name="Wu L."/>
            <person name="Ma J."/>
        </authorList>
    </citation>
    <scope>NUCLEOTIDE SEQUENCE [LARGE SCALE GENOMIC DNA]</scope>
    <source>
        <strain evidence="3">CCUG 51308</strain>
    </source>
</reference>
<feature type="transmembrane region" description="Helical" evidence="1">
    <location>
        <begin position="889"/>
        <end position="909"/>
    </location>
</feature>
<name>A0ABW2IM94_9PROT</name>